<dbReference type="Proteomes" id="UP001197378">
    <property type="component" value="Unassembled WGS sequence"/>
</dbReference>
<proteinExistence type="predicted"/>
<accession>A0AAE2YRP0</accession>
<organism evidence="1 2">
    <name type="scientific">Igneacidithiobacillus copahuensis</name>
    <dbReference type="NCBI Taxonomy" id="2724909"/>
    <lineage>
        <taxon>Bacteria</taxon>
        <taxon>Pseudomonadati</taxon>
        <taxon>Pseudomonadota</taxon>
        <taxon>Acidithiobacillia</taxon>
        <taxon>Acidithiobacillales</taxon>
        <taxon>Acidithiobacillaceae</taxon>
        <taxon>Igneacidithiobacillus</taxon>
    </lineage>
</organism>
<evidence type="ECO:0000313" key="2">
    <source>
        <dbReference type="Proteomes" id="UP001197378"/>
    </source>
</evidence>
<dbReference type="RefSeq" id="WP_215872345.1">
    <property type="nucleotide sequence ID" value="NZ_JAAXYO010000165.1"/>
</dbReference>
<comment type="caution">
    <text evidence="1">The sequence shown here is derived from an EMBL/GenBank/DDBJ whole genome shotgun (WGS) entry which is preliminary data.</text>
</comment>
<dbReference type="EMBL" id="JAAXYO010000165">
    <property type="protein sequence ID" value="MBU2788753.1"/>
    <property type="molecule type" value="Genomic_DNA"/>
</dbReference>
<reference evidence="1" key="1">
    <citation type="journal article" date="2021" name="ISME J.">
        <title>Genomic evolution of the class Acidithiobacillia: deep-branching Proteobacteria living in extreme acidic conditions.</title>
        <authorList>
            <person name="Moya-Beltran A."/>
            <person name="Beard S."/>
            <person name="Rojas-Villalobos C."/>
            <person name="Issotta F."/>
            <person name="Gallardo Y."/>
            <person name="Ulloa R."/>
            <person name="Giaveno A."/>
            <person name="Degli Esposti M."/>
            <person name="Johnson D.B."/>
            <person name="Quatrini R."/>
        </authorList>
    </citation>
    <scope>NUCLEOTIDE SEQUENCE</scope>
    <source>
        <strain evidence="1">VAN18-1</strain>
    </source>
</reference>
<gene>
    <name evidence="1" type="ORF">HFQ13_11185</name>
</gene>
<keyword evidence="2" id="KW-1185">Reference proteome</keyword>
<protein>
    <submittedName>
        <fullName evidence="1">Uncharacterized protein</fullName>
    </submittedName>
</protein>
<sequence>MQESVTPAKLPIDLDVGLLKKSFYELEEALEGQQGLSDLIAMLEEKGAVFQSILSRIDKELDADGMRTLVERMFTARRKLWPTLEAYGAPALRSAIADLLSGHGDLPQRMQRFQEAIPAEGKAQRALRDLAAELLHFSNPEVYPLMTRWVWDQGTSSGAVREFVRGGDYITDFPLGESPEMFEGVREWMRQGLSELGVYRDLPYLIDVLLAYQYSQYLRAMAEGFLRSDFGGQSDFIEQIHKLLGVETQRRMGGSRIKGKDVH</sequence>
<evidence type="ECO:0000313" key="1">
    <source>
        <dbReference type="EMBL" id="MBU2788753.1"/>
    </source>
</evidence>
<dbReference type="AlphaFoldDB" id="A0AAE2YRP0"/>
<name>A0AAE2YRP0_9PROT</name>